<dbReference type="InterPro" id="IPR038765">
    <property type="entry name" value="Papain-like_cys_pep_sf"/>
</dbReference>
<dbReference type="PROSITE" id="PS50235">
    <property type="entry name" value="USP_3"/>
    <property type="match status" value="1"/>
</dbReference>
<dbReference type="AlphaFoldDB" id="A0A9P7B7C7"/>
<evidence type="ECO:0000256" key="3">
    <source>
        <dbReference type="ARBA" id="ARBA00022670"/>
    </source>
</evidence>
<proteinExistence type="inferred from homology"/>
<evidence type="ECO:0000256" key="4">
    <source>
        <dbReference type="ARBA" id="ARBA00022801"/>
    </source>
</evidence>
<name>A0A9P7B7C7_MAUEX</name>
<dbReference type="EMBL" id="PUHR01000146">
    <property type="protein sequence ID" value="KAG0662362.1"/>
    <property type="molecule type" value="Genomic_DNA"/>
</dbReference>
<feature type="region of interest" description="Disordered" evidence="7">
    <location>
        <begin position="308"/>
        <end position="355"/>
    </location>
</feature>
<dbReference type="GO" id="GO:0005634">
    <property type="term" value="C:nucleus"/>
    <property type="evidence" value="ECO:0007669"/>
    <property type="project" value="TreeGrafter"/>
</dbReference>
<keyword evidence="5 6" id="KW-0788">Thiol protease</keyword>
<dbReference type="Proteomes" id="UP000750334">
    <property type="component" value="Unassembled WGS sequence"/>
</dbReference>
<feature type="region of interest" description="Disordered" evidence="7">
    <location>
        <begin position="34"/>
        <end position="58"/>
    </location>
</feature>
<dbReference type="CDD" id="cd02257">
    <property type="entry name" value="Peptidase_C19"/>
    <property type="match status" value="1"/>
</dbReference>
<keyword evidence="10" id="KW-1185">Reference proteome</keyword>
<dbReference type="Gene3D" id="3.90.70.10">
    <property type="entry name" value="Cysteine proteinases"/>
    <property type="match status" value="2"/>
</dbReference>
<dbReference type="SUPFAM" id="SSF54001">
    <property type="entry name" value="Cysteine proteinases"/>
    <property type="match status" value="1"/>
</dbReference>
<dbReference type="InterPro" id="IPR028889">
    <property type="entry name" value="USP"/>
</dbReference>
<evidence type="ECO:0000256" key="2">
    <source>
        <dbReference type="ARBA" id="ARBA00009085"/>
    </source>
</evidence>
<keyword evidence="3 6" id="KW-0645">Protease</keyword>
<sequence>MFKRFLPGNKGSKIKNNSSDDLLFKPRDIIDTPLDEESTTRYDDSVTDTGIPTPPPDLTDSMVIVEEVEKSLNHTNPFINNEDTNNPFKRETFPLTTSEDVLSKDVYPPIWYGKRSDDLPFGDGSNKVFGFENFGNTCYCNSVLQCLYNNEEFRTNVLKYPIIRNHEQQTDILRERKLHIVSKNSKNYDGLLQELNGRSETGDSAVVVTPETSNIQQNNEYEKSFQHQSKRMLSSFMRRTTSSNIATTLNENSNKTENVIPLPVGVPLQENLNIRTVTDVVKPAVLENENNRVAIVGRQLDNSITDIALDRSGSNGSSNKSEQSGIINEENQNSNLLSHTQTTEGQERKKSDTPSYYKTIERRKKVALVNGPVINIDHKISENNAGSLIYGSLKDIFECIVENEYLTGIVSPHQFIHTFRKENVLFNSMMHQDAHEFLNFLLNQISDTALDNKVDSDISNFVRDMFQGSLTYKVKCLTCDNVTTRNENFLDFAIEVQGQNETNIQNVLNRYYQRELLNGTNKFYCDLCCGLQEAERVVGLQNLPSTLLLHLKRFKYSEAENANVKLFNNIYYPSKLHVGGTFDQYESKNYNLTGLVVHMGGGPQHGHYVALCKTEKYGWLLFDDESIETVSDEDVLKYSGDNGSMSTAYLLMYTEDKTNTDSNTEVSADAAFMSNVSELLHADDIVRRKNFRKNSRGALPYSHDQVTETSESFAGDKSGSSKKKSERASKFFSFGKK</sequence>
<comment type="similarity">
    <text evidence="2 6">Belongs to the peptidase C19 family.</text>
</comment>
<dbReference type="Pfam" id="PF00443">
    <property type="entry name" value="UCH"/>
    <property type="match status" value="2"/>
</dbReference>
<evidence type="ECO:0000313" key="10">
    <source>
        <dbReference type="Proteomes" id="UP000750334"/>
    </source>
</evidence>
<evidence type="ECO:0000256" key="5">
    <source>
        <dbReference type="ARBA" id="ARBA00022807"/>
    </source>
</evidence>
<feature type="domain" description="USP" evidence="8">
    <location>
        <begin position="129"/>
        <end position="656"/>
    </location>
</feature>
<dbReference type="InterPro" id="IPR050164">
    <property type="entry name" value="Peptidase_C19"/>
</dbReference>
<dbReference type="OrthoDB" id="27652at2759"/>
<dbReference type="PANTHER" id="PTHR24006:SF733">
    <property type="entry name" value="RE52890P"/>
    <property type="match status" value="1"/>
</dbReference>
<feature type="compositionally biased region" description="Polar residues" evidence="7">
    <location>
        <begin position="312"/>
        <end position="344"/>
    </location>
</feature>
<dbReference type="InterPro" id="IPR018200">
    <property type="entry name" value="USP_CS"/>
</dbReference>
<dbReference type="GO" id="GO:0005829">
    <property type="term" value="C:cytosol"/>
    <property type="evidence" value="ECO:0007669"/>
    <property type="project" value="TreeGrafter"/>
</dbReference>
<dbReference type="InterPro" id="IPR001394">
    <property type="entry name" value="Peptidase_C19_UCH"/>
</dbReference>
<gene>
    <name evidence="9" type="ORF">C6P45_001103</name>
</gene>
<dbReference type="GO" id="GO:0004843">
    <property type="term" value="F:cysteine-type deubiquitinase activity"/>
    <property type="evidence" value="ECO:0007669"/>
    <property type="project" value="UniProtKB-UniRule"/>
</dbReference>
<evidence type="ECO:0000256" key="7">
    <source>
        <dbReference type="SAM" id="MobiDB-lite"/>
    </source>
</evidence>
<dbReference type="EC" id="3.4.19.12" evidence="6"/>
<dbReference type="GO" id="GO:0006508">
    <property type="term" value="P:proteolysis"/>
    <property type="evidence" value="ECO:0007669"/>
    <property type="project" value="UniProtKB-KW"/>
</dbReference>
<dbReference type="GO" id="GO:0016579">
    <property type="term" value="P:protein deubiquitination"/>
    <property type="evidence" value="ECO:0007669"/>
    <property type="project" value="InterPro"/>
</dbReference>
<evidence type="ECO:0000313" key="9">
    <source>
        <dbReference type="EMBL" id="KAG0662362.1"/>
    </source>
</evidence>
<evidence type="ECO:0000256" key="6">
    <source>
        <dbReference type="RuleBase" id="RU366025"/>
    </source>
</evidence>
<evidence type="ECO:0000259" key="8">
    <source>
        <dbReference type="PROSITE" id="PS50235"/>
    </source>
</evidence>
<dbReference type="PROSITE" id="PS00972">
    <property type="entry name" value="USP_1"/>
    <property type="match status" value="1"/>
</dbReference>
<dbReference type="FunFam" id="3.90.70.10:FF:000131">
    <property type="entry name" value="Ubiquitin carboxyl-terminal hydrolase"/>
    <property type="match status" value="1"/>
</dbReference>
<keyword evidence="4 6" id="KW-0378">Hydrolase</keyword>
<dbReference type="PANTHER" id="PTHR24006">
    <property type="entry name" value="UBIQUITIN CARBOXYL-TERMINAL HYDROLASE"/>
    <property type="match status" value="1"/>
</dbReference>
<reference evidence="9 10" key="1">
    <citation type="submission" date="2020-11" db="EMBL/GenBank/DDBJ databases">
        <title>Kefir isolates.</title>
        <authorList>
            <person name="Marcisauskas S."/>
            <person name="Kim Y."/>
            <person name="Blasche S."/>
        </authorList>
    </citation>
    <scope>NUCLEOTIDE SEQUENCE [LARGE SCALE GENOMIC DNA]</scope>
    <source>
        <strain evidence="9 10">OG2</strain>
    </source>
</reference>
<dbReference type="PROSITE" id="PS00973">
    <property type="entry name" value="USP_2"/>
    <property type="match status" value="1"/>
</dbReference>
<evidence type="ECO:0000256" key="1">
    <source>
        <dbReference type="ARBA" id="ARBA00000707"/>
    </source>
</evidence>
<protein>
    <recommendedName>
        <fullName evidence="6">Ubiquitin carboxyl-terminal hydrolase</fullName>
        <ecNumber evidence="6">3.4.19.12</ecNumber>
    </recommendedName>
</protein>
<keyword evidence="6" id="KW-0833">Ubl conjugation pathway</keyword>
<organism evidence="9 10">
    <name type="scientific">Maudiozyma exigua</name>
    <name type="common">Yeast</name>
    <name type="synonym">Kazachstania exigua</name>
    <dbReference type="NCBI Taxonomy" id="34358"/>
    <lineage>
        <taxon>Eukaryota</taxon>
        <taxon>Fungi</taxon>
        <taxon>Dikarya</taxon>
        <taxon>Ascomycota</taxon>
        <taxon>Saccharomycotina</taxon>
        <taxon>Saccharomycetes</taxon>
        <taxon>Saccharomycetales</taxon>
        <taxon>Saccharomycetaceae</taxon>
        <taxon>Maudiozyma</taxon>
    </lineage>
</organism>
<comment type="catalytic activity">
    <reaction evidence="1 6">
        <text>Thiol-dependent hydrolysis of ester, thioester, amide, peptide and isopeptide bonds formed by the C-terminal Gly of ubiquitin (a 76-residue protein attached to proteins as an intracellular targeting signal).</text>
        <dbReference type="EC" id="3.4.19.12"/>
    </reaction>
</comment>
<accession>A0A9P7B7C7</accession>
<comment type="caution">
    <text evidence="9">The sequence shown here is derived from an EMBL/GenBank/DDBJ whole genome shotgun (WGS) entry which is preliminary data.</text>
</comment>
<feature type="region of interest" description="Disordered" evidence="7">
    <location>
        <begin position="696"/>
        <end position="737"/>
    </location>
</feature>